<keyword evidence="2" id="KW-1185">Reference proteome</keyword>
<reference evidence="1 2" key="1">
    <citation type="submission" date="2022-04" db="EMBL/GenBank/DDBJ databases">
        <title>Genome sequence of C. roseum typestrain.</title>
        <authorList>
            <person name="Poehlein A."/>
            <person name="Schoch T."/>
            <person name="Duerre P."/>
            <person name="Daniel R."/>
        </authorList>
    </citation>
    <scope>NUCLEOTIDE SEQUENCE [LARGE SCALE GENOMIC DNA]</scope>
    <source>
        <strain evidence="1 2">DSM 7320</strain>
    </source>
</reference>
<gene>
    <name evidence="1" type="ORF">CROST_002580</name>
</gene>
<proteinExistence type="predicted"/>
<dbReference type="RefSeq" id="WP_077836146.1">
    <property type="nucleotide sequence ID" value="NZ_CP096983.1"/>
</dbReference>
<dbReference type="AlphaFoldDB" id="A0A1S8LCY6"/>
<name>A0A1S8LCY6_9CLOT</name>
<organism evidence="1 2">
    <name type="scientific">Clostridium felsineum</name>
    <dbReference type="NCBI Taxonomy" id="36839"/>
    <lineage>
        <taxon>Bacteria</taxon>
        <taxon>Bacillati</taxon>
        <taxon>Bacillota</taxon>
        <taxon>Clostridia</taxon>
        <taxon>Eubacteriales</taxon>
        <taxon>Clostridiaceae</taxon>
        <taxon>Clostridium</taxon>
    </lineage>
</organism>
<dbReference type="EMBL" id="CP096983">
    <property type="protein sequence ID" value="URZ09577.1"/>
    <property type="molecule type" value="Genomic_DNA"/>
</dbReference>
<protein>
    <submittedName>
        <fullName evidence="1">Uncharacterized protein</fullName>
    </submittedName>
</protein>
<sequence length="355" mass="39557">MKKFFKSALFASIFIFIFSTSAFASVINNKPITNNTINTIYKETTAKNIALKFISNLHENKKIGKEIKLYNFQDKENSVCFILKNGGYIIVSLEDYSIPEFSITSTNRYFTNTNKKYIYNGPGEYYQKNNNTVISLINNKLVTNQVSIVDKLSLVSKSNVNTKKQLGINNISESSVTYNSNFLPHLVPSYTYNPNGVCGSTAAAMFVEYWNDYIDGRWVPTELQSGDGTLLIKALIPYCQIDGSAALDPTHTSLGSGADNLANGIHDYLNSKGVQQSMYWENFNINRVEDCINNKIPAMITLANHPVYGNHVVVASGYIILNNTLNGTINFIQVSDGWGGQGTYVASTYCDKVVW</sequence>
<dbReference type="KEGG" id="crw:CROST_002580"/>
<evidence type="ECO:0000313" key="1">
    <source>
        <dbReference type="EMBL" id="URZ09577.1"/>
    </source>
</evidence>
<dbReference type="STRING" id="84029.CROST_26580"/>
<dbReference type="Proteomes" id="UP000190951">
    <property type="component" value="Chromosome"/>
</dbReference>
<accession>A0A1S8LCY6</accession>
<evidence type="ECO:0000313" key="2">
    <source>
        <dbReference type="Proteomes" id="UP000190951"/>
    </source>
</evidence>